<dbReference type="EMBL" id="VFML01000001">
    <property type="protein sequence ID" value="TQJ02425.1"/>
    <property type="molecule type" value="Genomic_DNA"/>
</dbReference>
<gene>
    <name evidence="1" type="ORF">FB471_2154</name>
</gene>
<name>A0A542DH69_AMYCI</name>
<dbReference type="Proteomes" id="UP000320876">
    <property type="component" value="Unassembled WGS sequence"/>
</dbReference>
<dbReference type="SUPFAM" id="SSF160104">
    <property type="entry name" value="Acetoacetate decarboxylase-like"/>
    <property type="match status" value="1"/>
</dbReference>
<keyword evidence="2" id="KW-1185">Reference proteome</keyword>
<sequence length="258" mass="28338">MSGWEPAQRTAGRGLVADLRRMLSLGGPFGTLYRDAHYFSATIEVDPDATKPWLPFGVRLAEPARAEVFTAFFPDCNYGSVYHEAGVFVHIKAGRKVGIHCPWMILDDDVALILGRELLGYPKKLGEIDWTLDGDAVHAEASRRGATVISMGGRLGVRIDDPPPILGRPHRNVYGLIGAALPRVVAFTPGERVIEVRQVEDFQLVIGGSERDPIDQLGLGRVVEARLHRVDLTMGTPPIPIRPLTPLFTAARLRPRVL</sequence>
<dbReference type="RefSeq" id="WP_211358007.1">
    <property type="nucleotide sequence ID" value="NZ_VFML01000001.1"/>
</dbReference>
<evidence type="ECO:0000313" key="1">
    <source>
        <dbReference type="EMBL" id="TQJ02425.1"/>
    </source>
</evidence>
<dbReference type="Gene3D" id="2.40.400.10">
    <property type="entry name" value="Acetoacetate decarboxylase-like"/>
    <property type="match status" value="1"/>
</dbReference>
<accession>A0A542DH69</accession>
<comment type="caution">
    <text evidence="1">The sequence shown here is derived from an EMBL/GenBank/DDBJ whole genome shotgun (WGS) entry which is preliminary data.</text>
</comment>
<protein>
    <submittedName>
        <fullName evidence="1">Acetoacetate decarboxylase</fullName>
    </submittedName>
</protein>
<dbReference type="Pfam" id="PF06314">
    <property type="entry name" value="ADC"/>
    <property type="match status" value="1"/>
</dbReference>
<proteinExistence type="predicted"/>
<dbReference type="AlphaFoldDB" id="A0A542DH69"/>
<dbReference type="InterPro" id="IPR023375">
    <property type="entry name" value="ADC_dom_sf"/>
</dbReference>
<evidence type="ECO:0000313" key="2">
    <source>
        <dbReference type="Proteomes" id="UP000320876"/>
    </source>
</evidence>
<dbReference type="GO" id="GO:0016829">
    <property type="term" value="F:lyase activity"/>
    <property type="evidence" value="ECO:0007669"/>
    <property type="project" value="InterPro"/>
</dbReference>
<organism evidence="1 2">
    <name type="scientific">Amycolatopsis cihanbeyliensis</name>
    <dbReference type="NCBI Taxonomy" id="1128664"/>
    <lineage>
        <taxon>Bacteria</taxon>
        <taxon>Bacillati</taxon>
        <taxon>Actinomycetota</taxon>
        <taxon>Actinomycetes</taxon>
        <taxon>Pseudonocardiales</taxon>
        <taxon>Pseudonocardiaceae</taxon>
        <taxon>Amycolatopsis</taxon>
    </lineage>
</organism>
<dbReference type="InterPro" id="IPR010451">
    <property type="entry name" value="Acetoacetate_decarboxylase"/>
</dbReference>
<reference evidence="1 2" key="1">
    <citation type="submission" date="2019-06" db="EMBL/GenBank/DDBJ databases">
        <title>Sequencing the genomes of 1000 actinobacteria strains.</title>
        <authorList>
            <person name="Klenk H.-P."/>
        </authorList>
    </citation>
    <scope>NUCLEOTIDE SEQUENCE [LARGE SCALE GENOMIC DNA]</scope>
    <source>
        <strain evidence="1 2">DSM 45679</strain>
    </source>
</reference>